<dbReference type="Proteomes" id="UP000185596">
    <property type="component" value="Unassembled WGS sequence"/>
</dbReference>
<evidence type="ECO:0000313" key="3">
    <source>
        <dbReference type="Proteomes" id="UP000185596"/>
    </source>
</evidence>
<accession>A0A1Q8CDY9</accession>
<evidence type="ECO:0000256" key="1">
    <source>
        <dbReference type="SAM" id="MobiDB-lite"/>
    </source>
</evidence>
<feature type="region of interest" description="Disordered" evidence="1">
    <location>
        <begin position="1"/>
        <end position="21"/>
    </location>
</feature>
<evidence type="ECO:0000313" key="2">
    <source>
        <dbReference type="EMBL" id="OLF12552.1"/>
    </source>
</evidence>
<gene>
    <name evidence="2" type="ORF">BU204_29035</name>
</gene>
<keyword evidence="3" id="KW-1185">Reference proteome</keyword>
<dbReference type="RefSeq" id="WP_075128961.1">
    <property type="nucleotide sequence ID" value="NZ_MSIE01000060.1"/>
</dbReference>
<dbReference type="STRING" id="1912961.BU204_29035"/>
<sequence length="307" mass="33233">MLQLTDGTPEGPGDQRSPGPRARFTFAVATLLASAAATAALLVSGDAARRPDPSRATGVPPVFALYEHDLPGQRRIAVANDRLVTECMARAGLAYESATARAGGELAEPDPQQPFGPESIEQLAPVTEPAPPQEVARNDDYLHALYGPPDRRVAVRGARLRVSGPAHGCVAEAAARLLGADRPRWMLLKVLLFEAAEDARHDVESDEELRAATRRWRACMGAAGFRAEDPVELFDGLSATGDLREVPELRADVRCKRETGYLEVAYARLALAQQRRLDADPSVAADWLRLVNHQKNVANEVLAADRR</sequence>
<organism evidence="2 3">
    <name type="scientific">Actinophytocola xanthii</name>
    <dbReference type="NCBI Taxonomy" id="1912961"/>
    <lineage>
        <taxon>Bacteria</taxon>
        <taxon>Bacillati</taxon>
        <taxon>Actinomycetota</taxon>
        <taxon>Actinomycetes</taxon>
        <taxon>Pseudonocardiales</taxon>
        <taxon>Pseudonocardiaceae</taxon>
    </lineage>
</organism>
<dbReference type="EMBL" id="MSIE01000060">
    <property type="protein sequence ID" value="OLF12552.1"/>
    <property type="molecule type" value="Genomic_DNA"/>
</dbReference>
<protein>
    <submittedName>
        <fullName evidence="2">Uncharacterized protein</fullName>
    </submittedName>
</protein>
<dbReference type="OrthoDB" id="4083856at2"/>
<reference evidence="2 3" key="1">
    <citation type="submission" date="2016-12" db="EMBL/GenBank/DDBJ databases">
        <title>The draft genome sequence of Actinophytocola sp. 11-183.</title>
        <authorList>
            <person name="Wang W."/>
            <person name="Yuan L."/>
        </authorList>
    </citation>
    <scope>NUCLEOTIDE SEQUENCE [LARGE SCALE GENOMIC DNA]</scope>
    <source>
        <strain evidence="2 3">11-183</strain>
    </source>
</reference>
<comment type="caution">
    <text evidence="2">The sequence shown here is derived from an EMBL/GenBank/DDBJ whole genome shotgun (WGS) entry which is preliminary data.</text>
</comment>
<proteinExistence type="predicted"/>
<dbReference type="AlphaFoldDB" id="A0A1Q8CDY9"/>
<name>A0A1Q8CDY9_9PSEU</name>